<dbReference type="CDD" id="cd00093">
    <property type="entry name" value="HTH_XRE"/>
    <property type="match status" value="1"/>
</dbReference>
<dbReference type="AlphaFoldDB" id="A0A5B9DNJ8"/>
<dbReference type="Proteomes" id="UP000321062">
    <property type="component" value="Chromosome"/>
</dbReference>
<dbReference type="InterPro" id="IPR010982">
    <property type="entry name" value="Lambda_DNA-bd_dom_sf"/>
</dbReference>
<protein>
    <submittedName>
        <fullName evidence="2">Helix-turn-helix domain-containing protein</fullName>
    </submittedName>
</protein>
<dbReference type="InterPro" id="IPR001387">
    <property type="entry name" value="Cro/C1-type_HTH"/>
</dbReference>
<dbReference type="SUPFAM" id="SSF47413">
    <property type="entry name" value="lambda repressor-like DNA-binding domains"/>
    <property type="match status" value="1"/>
</dbReference>
<feature type="domain" description="HTH cro/C1-type" evidence="1">
    <location>
        <begin position="22"/>
        <end position="59"/>
    </location>
</feature>
<dbReference type="GO" id="GO:0003677">
    <property type="term" value="F:DNA binding"/>
    <property type="evidence" value="ECO:0007669"/>
    <property type="project" value="InterPro"/>
</dbReference>
<dbReference type="Pfam" id="PF01381">
    <property type="entry name" value="HTH_3"/>
    <property type="match status" value="1"/>
</dbReference>
<dbReference type="Gene3D" id="1.10.260.40">
    <property type="entry name" value="lambda repressor-like DNA-binding domains"/>
    <property type="match status" value="1"/>
</dbReference>
<dbReference type="PROSITE" id="PS50943">
    <property type="entry name" value="HTH_CROC1"/>
    <property type="match status" value="1"/>
</dbReference>
<accession>A0A5B9DNJ8</accession>
<evidence type="ECO:0000259" key="1">
    <source>
        <dbReference type="PROSITE" id="PS50943"/>
    </source>
</evidence>
<keyword evidence="3" id="KW-1185">Reference proteome</keyword>
<name>A0A5B9DNJ8_9HYPH</name>
<dbReference type="OrthoDB" id="9799384at2"/>
<dbReference type="EMBL" id="CP041690">
    <property type="protein sequence ID" value="QEE20394.1"/>
    <property type="molecule type" value="Genomic_DNA"/>
</dbReference>
<evidence type="ECO:0000313" key="2">
    <source>
        <dbReference type="EMBL" id="QEE20394.1"/>
    </source>
</evidence>
<reference evidence="2 3" key="1">
    <citation type="journal article" date="2015" name="Int. J. Syst. Evol. Microbiol.">
        <title>Youhaiella tibetensis gen. nov., sp. nov., isolated from subsurface sediment.</title>
        <authorList>
            <person name="Wang Y.X."/>
            <person name="Huang F.Q."/>
            <person name="Nogi Y."/>
            <person name="Pang S.J."/>
            <person name="Wang P.K."/>
            <person name="Lv J."/>
        </authorList>
    </citation>
    <scope>NUCLEOTIDE SEQUENCE [LARGE SCALE GENOMIC DNA]</scope>
    <source>
        <strain evidence="3">fig4</strain>
    </source>
</reference>
<dbReference type="KEGG" id="yti:FNA67_09495"/>
<organism evidence="2 3">
    <name type="scientific">Paradevosia tibetensis</name>
    <dbReference type="NCBI Taxonomy" id="1447062"/>
    <lineage>
        <taxon>Bacteria</taxon>
        <taxon>Pseudomonadati</taxon>
        <taxon>Pseudomonadota</taxon>
        <taxon>Alphaproteobacteria</taxon>
        <taxon>Hyphomicrobiales</taxon>
        <taxon>Devosiaceae</taxon>
        <taxon>Paradevosia</taxon>
    </lineage>
</organism>
<evidence type="ECO:0000313" key="3">
    <source>
        <dbReference type="Proteomes" id="UP000321062"/>
    </source>
</evidence>
<sequence>MRNSLTWYYEFPIITTMAEIDVKALREHLNETQAEFAARFGVDQGTVSNWETRKTRPSAPARKLMEMLSPPKVEAAA</sequence>
<gene>
    <name evidence="2" type="ORF">FNA67_09495</name>
</gene>
<proteinExistence type="predicted"/>